<evidence type="ECO:0000313" key="3">
    <source>
        <dbReference type="Proteomes" id="UP001233999"/>
    </source>
</evidence>
<comment type="caution">
    <text evidence="2">The sequence shown here is derived from an EMBL/GenBank/DDBJ whole genome shotgun (WGS) entry which is preliminary data.</text>
</comment>
<evidence type="ECO:0000313" key="2">
    <source>
        <dbReference type="EMBL" id="KAJ9590733.1"/>
    </source>
</evidence>
<proteinExistence type="predicted"/>
<protein>
    <submittedName>
        <fullName evidence="2">Uncharacterized protein</fullName>
    </submittedName>
</protein>
<keyword evidence="1" id="KW-0812">Transmembrane</keyword>
<feature type="non-terminal residue" evidence="2">
    <location>
        <position position="53"/>
    </location>
</feature>
<feature type="transmembrane region" description="Helical" evidence="1">
    <location>
        <begin position="21"/>
        <end position="45"/>
    </location>
</feature>
<keyword evidence="1" id="KW-0472">Membrane</keyword>
<dbReference type="EMBL" id="JASPKZ010004196">
    <property type="protein sequence ID" value="KAJ9590733.1"/>
    <property type="molecule type" value="Genomic_DNA"/>
</dbReference>
<keyword evidence="3" id="KW-1185">Reference proteome</keyword>
<sequence>WLASDFVVRRGDGCLLTLTKFSLYCILGGCSFSITLSLFSSLYAYRVSVFFFL</sequence>
<keyword evidence="1" id="KW-1133">Transmembrane helix</keyword>
<organism evidence="2 3">
    <name type="scientific">Diploptera punctata</name>
    <name type="common">Pacific beetle cockroach</name>
    <dbReference type="NCBI Taxonomy" id="6984"/>
    <lineage>
        <taxon>Eukaryota</taxon>
        <taxon>Metazoa</taxon>
        <taxon>Ecdysozoa</taxon>
        <taxon>Arthropoda</taxon>
        <taxon>Hexapoda</taxon>
        <taxon>Insecta</taxon>
        <taxon>Pterygota</taxon>
        <taxon>Neoptera</taxon>
        <taxon>Polyneoptera</taxon>
        <taxon>Dictyoptera</taxon>
        <taxon>Blattodea</taxon>
        <taxon>Blaberoidea</taxon>
        <taxon>Blaberidae</taxon>
        <taxon>Diplopterinae</taxon>
        <taxon>Diploptera</taxon>
    </lineage>
</organism>
<dbReference type="AlphaFoldDB" id="A0AAD8A1M9"/>
<name>A0AAD8A1M9_DIPPU</name>
<dbReference type="Proteomes" id="UP001233999">
    <property type="component" value="Unassembled WGS sequence"/>
</dbReference>
<feature type="non-terminal residue" evidence="2">
    <location>
        <position position="1"/>
    </location>
</feature>
<reference evidence="2" key="2">
    <citation type="submission" date="2023-05" db="EMBL/GenBank/DDBJ databases">
        <authorList>
            <person name="Fouks B."/>
        </authorList>
    </citation>
    <scope>NUCLEOTIDE SEQUENCE</scope>
    <source>
        <strain evidence="2">Stay&amp;Tobe</strain>
        <tissue evidence="2">Testes</tissue>
    </source>
</reference>
<gene>
    <name evidence="2" type="ORF">L9F63_016249</name>
</gene>
<reference evidence="2" key="1">
    <citation type="journal article" date="2023" name="IScience">
        <title>Live-bearing cockroach genome reveals convergent evolutionary mechanisms linked to viviparity in insects and beyond.</title>
        <authorList>
            <person name="Fouks B."/>
            <person name="Harrison M.C."/>
            <person name="Mikhailova A.A."/>
            <person name="Marchal E."/>
            <person name="English S."/>
            <person name="Carruthers M."/>
            <person name="Jennings E.C."/>
            <person name="Chiamaka E.L."/>
            <person name="Frigard R.A."/>
            <person name="Pippel M."/>
            <person name="Attardo G.M."/>
            <person name="Benoit J.B."/>
            <person name="Bornberg-Bauer E."/>
            <person name="Tobe S.S."/>
        </authorList>
    </citation>
    <scope>NUCLEOTIDE SEQUENCE</scope>
    <source>
        <strain evidence="2">Stay&amp;Tobe</strain>
    </source>
</reference>
<accession>A0AAD8A1M9</accession>
<evidence type="ECO:0000256" key="1">
    <source>
        <dbReference type="SAM" id="Phobius"/>
    </source>
</evidence>